<keyword evidence="1" id="KW-0732">Signal</keyword>
<feature type="signal peptide" evidence="1">
    <location>
        <begin position="1"/>
        <end position="25"/>
    </location>
</feature>
<dbReference type="InterPro" id="IPR025711">
    <property type="entry name" value="PepSY"/>
</dbReference>
<dbReference type="EMBL" id="CACRUX010000043">
    <property type="protein sequence ID" value="VYU01302.1"/>
    <property type="molecule type" value="Genomic_DNA"/>
</dbReference>
<protein>
    <submittedName>
        <fullName evidence="3">Peptidase propeptide and YPEB domain protein</fullName>
    </submittedName>
</protein>
<evidence type="ECO:0000256" key="1">
    <source>
        <dbReference type="SAM" id="SignalP"/>
    </source>
</evidence>
<dbReference type="GeneID" id="91963472"/>
<gene>
    <name evidence="3" type="ORF">VRLFYP33_01026</name>
</gene>
<evidence type="ECO:0000313" key="3">
    <source>
        <dbReference type="EMBL" id="VYU01302.1"/>
    </source>
</evidence>
<name>A0A6N3BBF3_9FIRM</name>
<dbReference type="Gene3D" id="3.10.450.40">
    <property type="match status" value="1"/>
</dbReference>
<proteinExistence type="predicted"/>
<feature type="domain" description="PepSY" evidence="2">
    <location>
        <begin position="29"/>
        <end position="88"/>
    </location>
</feature>
<dbReference type="RefSeq" id="WP_021841503.1">
    <property type="nucleotide sequence ID" value="NZ_CACRUX010000043.1"/>
</dbReference>
<organism evidence="3">
    <name type="scientific">Veillonella ratti</name>
    <dbReference type="NCBI Taxonomy" id="103892"/>
    <lineage>
        <taxon>Bacteria</taxon>
        <taxon>Bacillati</taxon>
        <taxon>Bacillota</taxon>
        <taxon>Negativicutes</taxon>
        <taxon>Veillonellales</taxon>
        <taxon>Veillonellaceae</taxon>
        <taxon>Veillonella</taxon>
    </lineage>
</organism>
<reference evidence="3" key="1">
    <citation type="submission" date="2019-11" db="EMBL/GenBank/DDBJ databases">
        <authorList>
            <person name="Feng L."/>
        </authorList>
    </citation>
    <scope>NUCLEOTIDE SEQUENCE</scope>
    <source>
        <strain evidence="3">VrattiLFYP33</strain>
    </source>
</reference>
<dbReference type="OrthoDB" id="9780101at2"/>
<dbReference type="AlphaFoldDB" id="A0A6N3BBF3"/>
<dbReference type="Pfam" id="PF03413">
    <property type="entry name" value="PepSY"/>
    <property type="match status" value="1"/>
</dbReference>
<evidence type="ECO:0000259" key="2">
    <source>
        <dbReference type="Pfam" id="PF03413"/>
    </source>
</evidence>
<accession>A0A6N3BBF3</accession>
<feature type="chain" id="PRO_5026736676" evidence="1">
    <location>
        <begin position="26"/>
        <end position="94"/>
    </location>
</feature>
<sequence length="94" mass="10201">MKLNKSLKVLAVSLLVAGSFGLAQANSEITIDQATAIALAKVPGANASHVYKVKPDIENGRKVYEGKIFYNGVEYEFEIDAATGQVIDWDVDRD</sequence>